<dbReference type="AlphaFoldDB" id="A0A0R2D7K8"/>
<feature type="transmembrane region" description="Helical" evidence="1">
    <location>
        <begin position="49"/>
        <end position="71"/>
    </location>
</feature>
<accession>A0A0R2D7K8</accession>
<keyword evidence="1" id="KW-1133">Transmembrane helix</keyword>
<protein>
    <recommendedName>
        <fullName evidence="4">Alkaline shock response membrane anchor protein AmaP</fullName>
    </recommendedName>
</protein>
<name>A0A0R2D7K8_9LACO</name>
<dbReference type="STRING" id="1423796.FC24_GL001761"/>
<evidence type="ECO:0008006" key="4">
    <source>
        <dbReference type="Google" id="ProtNLM"/>
    </source>
</evidence>
<organism evidence="2 3">
    <name type="scientific">Loigolactobacillus rennini DSM 20253</name>
    <dbReference type="NCBI Taxonomy" id="1423796"/>
    <lineage>
        <taxon>Bacteria</taxon>
        <taxon>Bacillati</taxon>
        <taxon>Bacillota</taxon>
        <taxon>Bacilli</taxon>
        <taxon>Lactobacillales</taxon>
        <taxon>Lactobacillaceae</taxon>
        <taxon>Loigolactobacillus</taxon>
    </lineage>
</organism>
<evidence type="ECO:0000313" key="2">
    <source>
        <dbReference type="EMBL" id="KRM99927.1"/>
    </source>
</evidence>
<gene>
    <name evidence="2" type="ORF">FC24_GL001761</name>
</gene>
<dbReference type="Proteomes" id="UP000051638">
    <property type="component" value="Unassembled WGS sequence"/>
</dbReference>
<keyword evidence="1" id="KW-0812">Transmembrane</keyword>
<dbReference type="EMBL" id="AYYI01000005">
    <property type="protein sequence ID" value="KRM99927.1"/>
    <property type="molecule type" value="Genomic_DNA"/>
</dbReference>
<keyword evidence="1" id="KW-0472">Membrane</keyword>
<dbReference type="OrthoDB" id="2324211at2"/>
<dbReference type="PATRIC" id="fig|1423796.3.peg.1789"/>
<reference evidence="2 3" key="1">
    <citation type="journal article" date="2015" name="Genome Announc.">
        <title>Expanding the biotechnology potential of lactobacilli through comparative genomics of 213 strains and associated genera.</title>
        <authorList>
            <person name="Sun Z."/>
            <person name="Harris H.M."/>
            <person name="McCann A."/>
            <person name="Guo C."/>
            <person name="Argimon S."/>
            <person name="Zhang W."/>
            <person name="Yang X."/>
            <person name="Jeffery I.B."/>
            <person name="Cooney J.C."/>
            <person name="Kagawa T.F."/>
            <person name="Liu W."/>
            <person name="Song Y."/>
            <person name="Salvetti E."/>
            <person name="Wrobel A."/>
            <person name="Rasinkangas P."/>
            <person name="Parkhill J."/>
            <person name="Rea M.C."/>
            <person name="O'Sullivan O."/>
            <person name="Ritari J."/>
            <person name="Douillard F.P."/>
            <person name="Paul Ross R."/>
            <person name="Yang R."/>
            <person name="Briner A.E."/>
            <person name="Felis G.E."/>
            <person name="de Vos W.M."/>
            <person name="Barrangou R."/>
            <person name="Klaenhammer T.R."/>
            <person name="Caufield P.W."/>
            <person name="Cui Y."/>
            <person name="Zhang H."/>
            <person name="O'Toole P.W."/>
        </authorList>
    </citation>
    <scope>NUCLEOTIDE SEQUENCE [LARGE SCALE GENOMIC DNA]</scope>
    <source>
        <strain evidence="2 3">DSM 20253</strain>
    </source>
</reference>
<dbReference type="NCBIfam" id="NF033218">
    <property type="entry name" value="anchor_AmaP"/>
    <property type="match status" value="1"/>
</dbReference>
<evidence type="ECO:0000313" key="3">
    <source>
        <dbReference type="Proteomes" id="UP000051638"/>
    </source>
</evidence>
<sequence length="183" mass="20360">MSAKTKWLLLLASLIGLLQTAWFTALVYPIPRLSSWVTTWQEQLSWSRWLGIGLGVISGLVFLGLLLLALFRRKTVKQLNYHTDHGTLSLNKQAVEKNVQHAIKQQHPVDQVKVTVKLAKNKKKTTADIKATTAADQNLVQRSQAIKQTAVTALENSLGVRVKKVTVHLTPQQNEAPKAARVV</sequence>
<proteinExistence type="predicted"/>
<comment type="caution">
    <text evidence="2">The sequence shown here is derived from an EMBL/GenBank/DDBJ whole genome shotgun (WGS) entry which is preliminary data.</text>
</comment>
<evidence type="ECO:0000256" key="1">
    <source>
        <dbReference type="SAM" id="Phobius"/>
    </source>
</evidence>
<keyword evidence="3" id="KW-1185">Reference proteome</keyword>
<dbReference type="RefSeq" id="WP_057872991.1">
    <property type="nucleotide sequence ID" value="NZ_AYYI01000005.1"/>
</dbReference>